<dbReference type="PANTHER" id="PTHR22883:SF23">
    <property type="entry name" value="PALMITOYLTRANSFERASE ZDHHC6"/>
    <property type="match status" value="1"/>
</dbReference>
<evidence type="ECO:0000256" key="6">
    <source>
        <dbReference type="ARBA" id="ARBA00023139"/>
    </source>
</evidence>
<feature type="coiled-coil region" evidence="12">
    <location>
        <begin position="106"/>
        <end position="133"/>
    </location>
</feature>
<dbReference type="GO" id="GO:0006612">
    <property type="term" value="P:protein targeting to membrane"/>
    <property type="evidence" value="ECO:0007669"/>
    <property type="project" value="TreeGrafter"/>
</dbReference>
<keyword evidence="4 11" id="KW-1133">Transmembrane helix</keyword>
<reference evidence="15" key="1">
    <citation type="journal article" date="2014" name="Genome Biol. Evol.">
        <title>Gene Loss Rather Than Gene Gain Is Associated with a Host Jump from Monocots to Dicots in the Smut Fungus Melanopsichium pennsylvanicum.</title>
        <authorList>
            <person name="Sharma R."/>
            <person name="Mishra B."/>
            <person name="Runge F."/>
            <person name="Thines M."/>
        </authorList>
    </citation>
    <scope>NUCLEOTIDE SEQUENCE</scope>
    <source>
        <strain evidence="15">4</strain>
    </source>
</reference>
<evidence type="ECO:0000256" key="12">
    <source>
        <dbReference type="SAM" id="Coils"/>
    </source>
</evidence>
<keyword evidence="5 11" id="KW-0472">Membrane</keyword>
<dbReference type="GO" id="GO:0005794">
    <property type="term" value="C:Golgi apparatus"/>
    <property type="evidence" value="ECO:0007669"/>
    <property type="project" value="TreeGrafter"/>
</dbReference>
<comment type="subcellular location">
    <subcellularLocation>
        <location evidence="1">Membrane</location>
        <topology evidence="1">Multi-pass membrane protein</topology>
    </subcellularLocation>
</comment>
<evidence type="ECO:0000256" key="11">
    <source>
        <dbReference type="RuleBase" id="RU079119"/>
    </source>
</evidence>
<evidence type="ECO:0000256" key="9">
    <source>
        <dbReference type="ARBA" id="ARBA00038298"/>
    </source>
</evidence>
<evidence type="ECO:0000259" key="14">
    <source>
        <dbReference type="Pfam" id="PF01529"/>
    </source>
</evidence>
<feature type="compositionally biased region" description="Low complexity" evidence="13">
    <location>
        <begin position="15"/>
        <end position="24"/>
    </location>
</feature>
<evidence type="ECO:0000256" key="1">
    <source>
        <dbReference type="ARBA" id="ARBA00004141"/>
    </source>
</evidence>
<dbReference type="PROSITE" id="PS50216">
    <property type="entry name" value="DHHC"/>
    <property type="match status" value="1"/>
</dbReference>
<evidence type="ECO:0000256" key="10">
    <source>
        <dbReference type="ARBA" id="ARBA00048048"/>
    </source>
</evidence>
<dbReference type="GO" id="GO:0016020">
    <property type="term" value="C:membrane"/>
    <property type="evidence" value="ECO:0007669"/>
    <property type="project" value="UniProtKB-SubCell"/>
</dbReference>
<dbReference type="GO" id="GO:0019706">
    <property type="term" value="F:protein-cysteine S-palmitoyltransferase activity"/>
    <property type="evidence" value="ECO:0007669"/>
    <property type="project" value="UniProtKB-EC"/>
</dbReference>
<feature type="transmembrane region" description="Helical" evidence="11">
    <location>
        <begin position="512"/>
        <end position="535"/>
    </location>
</feature>
<keyword evidence="7" id="KW-0449">Lipoprotein</keyword>
<comment type="domain">
    <text evidence="11">The DHHC domain is required for palmitoyltransferase activity.</text>
</comment>
<dbReference type="PANTHER" id="PTHR22883">
    <property type="entry name" value="ZINC FINGER DHHC DOMAIN CONTAINING PROTEIN"/>
    <property type="match status" value="1"/>
</dbReference>
<dbReference type="EMBL" id="HG529547">
    <property type="protein sequence ID" value="CDI52704.1"/>
    <property type="molecule type" value="Genomic_DNA"/>
</dbReference>
<feature type="region of interest" description="Disordered" evidence="13">
    <location>
        <begin position="639"/>
        <end position="661"/>
    </location>
</feature>
<feature type="transmembrane region" description="Helical" evidence="11">
    <location>
        <begin position="184"/>
        <end position="202"/>
    </location>
</feature>
<keyword evidence="3 11" id="KW-0812">Transmembrane</keyword>
<feature type="compositionally biased region" description="Basic residues" evidence="13">
    <location>
        <begin position="645"/>
        <end position="659"/>
    </location>
</feature>
<evidence type="ECO:0000256" key="3">
    <source>
        <dbReference type="ARBA" id="ARBA00022692"/>
    </source>
</evidence>
<proteinExistence type="inferred from homology"/>
<keyword evidence="12" id="KW-0175">Coiled coil</keyword>
<dbReference type="Pfam" id="PF01529">
    <property type="entry name" value="DHHC"/>
    <property type="match status" value="1"/>
</dbReference>
<feature type="region of interest" description="Disordered" evidence="13">
    <location>
        <begin position="294"/>
        <end position="357"/>
    </location>
</feature>
<protein>
    <recommendedName>
        <fullName evidence="11">Palmitoyltransferase</fullName>
        <ecNumber evidence="11">2.3.1.225</ecNumber>
    </recommendedName>
</protein>
<evidence type="ECO:0000256" key="5">
    <source>
        <dbReference type="ARBA" id="ARBA00023136"/>
    </source>
</evidence>
<organism evidence="15">
    <name type="scientific">Melanopsichium pennsylvanicum 4</name>
    <dbReference type="NCBI Taxonomy" id="1398559"/>
    <lineage>
        <taxon>Eukaryota</taxon>
        <taxon>Fungi</taxon>
        <taxon>Dikarya</taxon>
        <taxon>Basidiomycota</taxon>
        <taxon>Ustilaginomycotina</taxon>
        <taxon>Ustilaginomycetes</taxon>
        <taxon>Ustilaginales</taxon>
        <taxon>Ustilaginaceae</taxon>
        <taxon>Melanopsichium</taxon>
    </lineage>
</organism>
<feature type="compositionally biased region" description="Basic and acidic residues" evidence="13">
    <location>
        <begin position="308"/>
        <end position="324"/>
    </location>
</feature>
<dbReference type="GO" id="GO:0005783">
    <property type="term" value="C:endoplasmic reticulum"/>
    <property type="evidence" value="ECO:0007669"/>
    <property type="project" value="TreeGrafter"/>
</dbReference>
<accession>A0A077R6G7</accession>
<evidence type="ECO:0000256" key="2">
    <source>
        <dbReference type="ARBA" id="ARBA00022679"/>
    </source>
</evidence>
<keyword evidence="2 11" id="KW-0808">Transferase</keyword>
<evidence type="ECO:0000256" key="4">
    <source>
        <dbReference type="ARBA" id="ARBA00022989"/>
    </source>
</evidence>
<evidence type="ECO:0000313" key="15">
    <source>
        <dbReference type="EMBL" id="CDI52704.1"/>
    </source>
</evidence>
<keyword evidence="6" id="KW-0564">Palmitate</keyword>
<comment type="catalytic activity">
    <reaction evidence="10 11">
        <text>L-cysteinyl-[protein] + hexadecanoyl-CoA = S-hexadecanoyl-L-cysteinyl-[protein] + CoA</text>
        <dbReference type="Rhea" id="RHEA:36683"/>
        <dbReference type="Rhea" id="RHEA-COMP:10131"/>
        <dbReference type="Rhea" id="RHEA-COMP:11032"/>
        <dbReference type="ChEBI" id="CHEBI:29950"/>
        <dbReference type="ChEBI" id="CHEBI:57287"/>
        <dbReference type="ChEBI" id="CHEBI:57379"/>
        <dbReference type="ChEBI" id="CHEBI:74151"/>
        <dbReference type="EC" id="2.3.1.225"/>
    </reaction>
</comment>
<feature type="compositionally biased region" description="Polar residues" evidence="13">
    <location>
        <begin position="57"/>
        <end position="69"/>
    </location>
</feature>
<feature type="transmembrane region" description="Helical" evidence="11">
    <location>
        <begin position="143"/>
        <end position="164"/>
    </location>
</feature>
<name>A0A077R6G7_9BASI</name>
<evidence type="ECO:0000256" key="13">
    <source>
        <dbReference type="SAM" id="MobiDB-lite"/>
    </source>
</evidence>
<feature type="transmembrane region" description="Helical" evidence="11">
    <location>
        <begin position="468"/>
        <end position="491"/>
    </location>
</feature>
<dbReference type="EC" id="2.3.1.225" evidence="11"/>
<dbReference type="InterPro" id="IPR039859">
    <property type="entry name" value="PFA4/ZDH16/20/ERF2-like"/>
</dbReference>
<comment type="similarity">
    <text evidence="9">Belongs to the DHHC palmitoyltransferase family. PFA5 subfamily.</text>
</comment>
<sequence length="712" mass="78690">MTGAPQAPSESDNRTTSALSTSSHTHVDCGNDAQHSTRSKIMAWSARAAEAKHQSPSHHQLANPNTPNLESIPDTIRVGQRRMNTLNRKADRPPPPACMQGCVTSIENCAANVARFNERVEQSRADAEANRRETGDPPFARRAIIPFVFIILSWVFLVFVWRICSRLIMQNAAGLALGSRANGVGLLVGFVILWLMTIWSYVRVITKSPGLVREYVAQSDPSTADPQAETWNYATSPQLQQQYSGTEPVPIPGQVTGFSSDMRAFTSTDAAAAPSRSLPYPSFNADLERFEGQRASSDSMRVLPGSVEPKHDGVVDRSHSRDMSRCTIVEEENTADTTAADNDAQPGTQAPNDEAETAAIEQDPQLPGTMGPLAASAVAAGQAAFEATEHQTQVPPTQTPNVVRWAPPQRCPANDPIPLSASALYCYRCRHVKPPRSHHCRRCGTCVLKMDHHCPWVGGCVGAHNQRFFFIFVFWVTLLELYTLISTAILFHRGIRSRNNADGGWRIDGYMISLFPICAVFLIFTGALLCTHMWLMGRNMTTIEHVGVSKVQGKERILVERWFGVQGGKKSGGLGGLNLKAKRAMVREWDREWGAWTREGNMWWLGGSDELSYPDTRVDGTQDGGVMDGMSINEAQEKQTNVPTMKKKKQSNKSKRKGAWRTNMEQALGSNLLLWVVPVGKHANQGLDFAMNPRFGKGGVHRRRHEWPSELQ</sequence>
<feature type="compositionally biased region" description="Low complexity" evidence="13">
    <location>
        <begin position="335"/>
        <end position="344"/>
    </location>
</feature>
<feature type="region of interest" description="Disordered" evidence="13">
    <location>
        <begin position="1"/>
        <end position="72"/>
    </location>
</feature>
<evidence type="ECO:0000256" key="7">
    <source>
        <dbReference type="ARBA" id="ARBA00023288"/>
    </source>
</evidence>
<dbReference type="InterPro" id="IPR001594">
    <property type="entry name" value="Palmitoyltrfase_DHHC"/>
</dbReference>
<keyword evidence="8 11" id="KW-0012">Acyltransferase</keyword>
<dbReference type="AlphaFoldDB" id="A0A077R6G7"/>
<evidence type="ECO:0000256" key="8">
    <source>
        <dbReference type="ARBA" id="ARBA00023315"/>
    </source>
</evidence>
<feature type="domain" description="Palmitoyltransferase DHHC" evidence="14">
    <location>
        <begin position="423"/>
        <end position="546"/>
    </location>
</feature>